<feature type="transmembrane region" description="Helical" evidence="2">
    <location>
        <begin position="47"/>
        <end position="67"/>
    </location>
</feature>
<sequence length="69" mass="7677">MNTEESKTQKEELKHLKEVKEPEDFEHPEPDARQPEAKAPAKGFQRVLPIVIAVLGILIAALLIYGVGD</sequence>
<evidence type="ECO:0000256" key="2">
    <source>
        <dbReference type="SAM" id="Phobius"/>
    </source>
</evidence>
<keyword evidence="2" id="KW-0472">Membrane</keyword>
<evidence type="ECO:0000313" key="3">
    <source>
        <dbReference type="EMBL" id="SFU69430.1"/>
    </source>
</evidence>
<keyword evidence="4" id="KW-1185">Reference proteome</keyword>
<feature type="region of interest" description="Disordered" evidence="1">
    <location>
        <begin position="1"/>
        <end position="38"/>
    </location>
</feature>
<evidence type="ECO:0000313" key="4">
    <source>
        <dbReference type="Proteomes" id="UP000198693"/>
    </source>
</evidence>
<name>A0A1I7I9B0_9GAMM</name>
<proteinExistence type="predicted"/>
<dbReference type="RefSeq" id="WP_089795480.1">
    <property type="nucleotide sequence ID" value="NZ_FPBP01000006.1"/>
</dbReference>
<gene>
    <name evidence="3" type="ORF">SAMN04487955_106130</name>
</gene>
<reference evidence="4" key="1">
    <citation type="submission" date="2016-10" db="EMBL/GenBank/DDBJ databases">
        <authorList>
            <person name="Varghese N."/>
            <person name="Submissions S."/>
        </authorList>
    </citation>
    <scope>NUCLEOTIDE SEQUENCE [LARGE SCALE GENOMIC DNA]</scope>
    <source>
        <strain evidence="4">CGMCC 1.6981</strain>
    </source>
</reference>
<dbReference type="EMBL" id="FPBP01000006">
    <property type="protein sequence ID" value="SFU69430.1"/>
    <property type="molecule type" value="Genomic_DNA"/>
</dbReference>
<dbReference type="STRING" id="463301.SAMN04487955_106130"/>
<keyword evidence="2" id="KW-0812">Transmembrane</keyword>
<accession>A0A1I7I9B0</accession>
<dbReference type="Proteomes" id="UP000198693">
    <property type="component" value="Unassembled WGS sequence"/>
</dbReference>
<protein>
    <submittedName>
        <fullName evidence="3">Uncharacterized protein</fullName>
    </submittedName>
</protein>
<dbReference type="AlphaFoldDB" id="A0A1I7I9B0"/>
<organism evidence="3 4">
    <name type="scientific">Halomonas korlensis</name>
    <dbReference type="NCBI Taxonomy" id="463301"/>
    <lineage>
        <taxon>Bacteria</taxon>
        <taxon>Pseudomonadati</taxon>
        <taxon>Pseudomonadota</taxon>
        <taxon>Gammaproteobacteria</taxon>
        <taxon>Oceanospirillales</taxon>
        <taxon>Halomonadaceae</taxon>
        <taxon>Halomonas</taxon>
    </lineage>
</organism>
<keyword evidence="2" id="KW-1133">Transmembrane helix</keyword>
<feature type="compositionally biased region" description="Basic and acidic residues" evidence="1">
    <location>
        <begin position="1"/>
        <end position="36"/>
    </location>
</feature>
<evidence type="ECO:0000256" key="1">
    <source>
        <dbReference type="SAM" id="MobiDB-lite"/>
    </source>
</evidence>